<gene>
    <name evidence="1" type="ORF">QIS96_13420</name>
</gene>
<accession>A0ABT6SA09</accession>
<reference evidence="1 2" key="1">
    <citation type="submission" date="2023-05" db="EMBL/GenBank/DDBJ databases">
        <title>Draft genome sequence of Streptomyces sp. B-S-A6 isolated from a cave soil in Thailand.</title>
        <authorList>
            <person name="Chamroensaksri N."/>
            <person name="Muangham S."/>
        </authorList>
    </citation>
    <scope>NUCLEOTIDE SEQUENCE [LARGE SCALE GENOMIC DNA]</scope>
    <source>
        <strain evidence="1 2">B-S-A6</strain>
    </source>
</reference>
<evidence type="ECO:0000313" key="1">
    <source>
        <dbReference type="EMBL" id="MDI3404814.1"/>
    </source>
</evidence>
<name>A0ABT6SA09_9ACTN</name>
<organism evidence="1 2">
    <name type="scientific">Streptomyces cavernicola</name>
    <dbReference type="NCBI Taxonomy" id="3043613"/>
    <lineage>
        <taxon>Bacteria</taxon>
        <taxon>Bacillati</taxon>
        <taxon>Actinomycetota</taxon>
        <taxon>Actinomycetes</taxon>
        <taxon>Kitasatosporales</taxon>
        <taxon>Streptomycetaceae</taxon>
        <taxon>Streptomyces</taxon>
    </lineage>
</organism>
<dbReference type="RefSeq" id="WP_282542759.1">
    <property type="nucleotide sequence ID" value="NZ_JASCIQ010000012.1"/>
</dbReference>
<comment type="caution">
    <text evidence="1">The sequence shown here is derived from an EMBL/GenBank/DDBJ whole genome shotgun (WGS) entry which is preliminary data.</text>
</comment>
<dbReference type="Proteomes" id="UP001223978">
    <property type="component" value="Unassembled WGS sequence"/>
</dbReference>
<protein>
    <submittedName>
        <fullName evidence="1">Uncharacterized protein</fullName>
    </submittedName>
</protein>
<evidence type="ECO:0000313" key="2">
    <source>
        <dbReference type="Proteomes" id="UP001223978"/>
    </source>
</evidence>
<proteinExistence type="predicted"/>
<dbReference type="EMBL" id="JASCIQ010000012">
    <property type="protein sequence ID" value="MDI3404814.1"/>
    <property type="molecule type" value="Genomic_DNA"/>
</dbReference>
<keyword evidence="2" id="KW-1185">Reference proteome</keyword>
<sequence length="50" mass="5545">MKTARAIALPRYARSNDPERIGKLIAMMTEGGLLKKQLDPEKLLFRAGSS</sequence>